<sequence length="87" mass="9300">MVACRAGGLPLQVEARKIELVGLKAMLPSTPKGKSRKLIIFPAARKAHKPLFQIARSTALCAVASASRPAAVLALRTDRAAIRQLTR</sequence>
<dbReference type="EMBL" id="RDRA01000016">
    <property type="protein sequence ID" value="RXG90644.1"/>
    <property type="molecule type" value="Genomic_DNA"/>
</dbReference>
<accession>A0ABY0DEE8</accession>
<evidence type="ECO:0000313" key="2">
    <source>
        <dbReference type="Proteomes" id="UP000289946"/>
    </source>
</evidence>
<keyword evidence="2" id="KW-1185">Reference proteome</keyword>
<comment type="caution">
    <text evidence="1">The sequence shown here is derived from an EMBL/GenBank/DDBJ whole genome shotgun (WGS) entry which is preliminary data.</text>
</comment>
<proteinExistence type="predicted"/>
<reference evidence="1 2" key="1">
    <citation type="submission" date="2018-10" db="EMBL/GenBank/DDBJ databases">
        <title>Bradyrhizobium sp. nov., isolated from effective nodules of peanut in China.</title>
        <authorList>
            <person name="Li Y."/>
        </authorList>
    </citation>
    <scope>NUCLEOTIDE SEQUENCE [LARGE SCALE GENOMIC DNA]</scope>
    <source>
        <strain evidence="1 2">CCBAU 51781</strain>
    </source>
</reference>
<organism evidence="1 2">
    <name type="scientific">Bradyrhizobium zhanjiangense</name>
    <dbReference type="NCBI Taxonomy" id="1325107"/>
    <lineage>
        <taxon>Bacteria</taxon>
        <taxon>Pseudomonadati</taxon>
        <taxon>Pseudomonadota</taxon>
        <taxon>Alphaproteobacteria</taxon>
        <taxon>Hyphomicrobiales</taxon>
        <taxon>Nitrobacteraceae</taxon>
        <taxon>Bradyrhizobium</taxon>
    </lineage>
</organism>
<gene>
    <name evidence="1" type="ORF">EAS62_26620</name>
</gene>
<dbReference type="Proteomes" id="UP000289946">
    <property type="component" value="Unassembled WGS sequence"/>
</dbReference>
<protein>
    <submittedName>
        <fullName evidence="1">Uncharacterized protein</fullName>
    </submittedName>
</protein>
<name>A0ABY0DEE8_9BRAD</name>
<evidence type="ECO:0000313" key="1">
    <source>
        <dbReference type="EMBL" id="RXG90644.1"/>
    </source>
</evidence>